<dbReference type="Pfam" id="PF04107">
    <property type="entry name" value="GCS2"/>
    <property type="match status" value="1"/>
</dbReference>
<dbReference type="GO" id="GO:0042398">
    <property type="term" value="P:modified amino acid biosynthetic process"/>
    <property type="evidence" value="ECO:0007669"/>
    <property type="project" value="InterPro"/>
</dbReference>
<dbReference type="SUPFAM" id="SSF55931">
    <property type="entry name" value="Glutamine synthetase/guanido kinase"/>
    <property type="match status" value="1"/>
</dbReference>
<dbReference type="Gene3D" id="3.30.590.20">
    <property type="match status" value="1"/>
</dbReference>
<reference evidence="1 2" key="1">
    <citation type="submission" date="2018-05" db="EMBL/GenBank/DDBJ databases">
        <title>Spiribacter halobius sp. nov., a moderately halophilic bacterium isolated from marine solar saltern.</title>
        <authorList>
            <person name="Zheng W.-S."/>
            <person name="Lu D.-C."/>
            <person name="Du Z.-J."/>
        </authorList>
    </citation>
    <scope>NUCLEOTIDE SEQUENCE [LARGE SCALE GENOMIC DNA]</scope>
    <source>
        <strain evidence="1 2">E85</strain>
    </source>
</reference>
<accession>A0A2U2N7S1</accession>
<protein>
    <submittedName>
        <fullName evidence="1">Glutamate--cysteine ligase</fullName>
    </submittedName>
</protein>
<organism evidence="1 2">
    <name type="scientific">Sediminicurvatus halobius</name>
    <dbReference type="NCBI Taxonomy" id="2182432"/>
    <lineage>
        <taxon>Bacteria</taxon>
        <taxon>Pseudomonadati</taxon>
        <taxon>Pseudomonadota</taxon>
        <taxon>Gammaproteobacteria</taxon>
        <taxon>Chromatiales</taxon>
        <taxon>Ectothiorhodospiraceae</taxon>
        <taxon>Sediminicurvatus</taxon>
    </lineage>
</organism>
<evidence type="ECO:0000313" key="1">
    <source>
        <dbReference type="EMBL" id="PWG65245.1"/>
    </source>
</evidence>
<proteinExistence type="predicted"/>
<dbReference type="RefSeq" id="WP_109676084.1">
    <property type="nucleotide sequence ID" value="NZ_CP086615.1"/>
</dbReference>
<dbReference type="InterPro" id="IPR050141">
    <property type="entry name" value="GCL_type2/YbdK_subfam"/>
</dbReference>
<keyword evidence="2" id="KW-1185">Reference proteome</keyword>
<dbReference type="AlphaFoldDB" id="A0A2U2N7S1"/>
<dbReference type="EMBL" id="QFFI01000003">
    <property type="protein sequence ID" value="PWG65245.1"/>
    <property type="molecule type" value="Genomic_DNA"/>
</dbReference>
<keyword evidence="1" id="KW-0436">Ligase</keyword>
<dbReference type="OrthoDB" id="240589at2"/>
<dbReference type="InterPro" id="IPR014746">
    <property type="entry name" value="Gln_synth/guanido_kin_cat_dom"/>
</dbReference>
<gene>
    <name evidence="1" type="ORF">DEM34_02955</name>
</gene>
<name>A0A2U2N7S1_9GAMM</name>
<dbReference type="PANTHER" id="PTHR36510:SF3">
    <property type="entry name" value="CONSERVED PROTEIN"/>
    <property type="match status" value="1"/>
</dbReference>
<dbReference type="PIRSF" id="PIRSF012666">
    <property type="entry name" value="UCP012666"/>
    <property type="match status" value="1"/>
</dbReference>
<dbReference type="InterPro" id="IPR006336">
    <property type="entry name" value="GCS2"/>
</dbReference>
<dbReference type="InterPro" id="IPR016602">
    <property type="entry name" value="UCP012666"/>
</dbReference>
<comment type="caution">
    <text evidence="1">The sequence shown here is derived from an EMBL/GenBank/DDBJ whole genome shotgun (WGS) entry which is preliminary data.</text>
</comment>
<dbReference type="GO" id="GO:0004357">
    <property type="term" value="F:glutamate-cysteine ligase activity"/>
    <property type="evidence" value="ECO:0007669"/>
    <property type="project" value="InterPro"/>
</dbReference>
<dbReference type="Proteomes" id="UP000245474">
    <property type="component" value="Unassembled WGS sequence"/>
</dbReference>
<evidence type="ECO:0000313" key="2">
    <source>
        <dbReference type="Proteomes" id="UP000245474"/>
    </source>
</evidence>
<dbReference type="PANTHER" id="PTHR36510">
    <property type="entry name" value="GLUTAMATE--CYSTEINE LIGASE 2-RELATED"/>
    <property type="match status" value="1"/>
</dbReference>
<sequence length="477" mass="52385">MGTEIRGRRFTESDFRRFRQALTEETERLRQWQRTGRLAAEPACIGAEVEAWLVDALGRPAALNTEVIDAVADGRVVPELARYNLELNTHPRRLAGRSLSAMADELGALAGRVAEIARGRNGALVFVGILPSLRHEDLDVAHMTPLARYRALNEQVLLLRNREPLGLEIDGAEPLRCAQSDVMLEAAATSLQVHLQVAPAEAARVYNAAVVLSAATVALAANAPALFGHSLWEESRIPLFEQAVEMGPPRDGHAGPRARVTFGSGYAREGLFELFRENLERYAVLLPVTASDDPARLPHLTLHNGTIWRWNRPLVGFDGQGRPHLRVEHRVMSAGPTVTDMVANAAFFFGAACGLAARSRPIESELSFAVAEDNFYRAAREGLAATVRWPGGERPLRGLILDELLPLAHLGLQARGVPAGEAESWLAPVAERVARGRTGSAWQRAWRARHGRDRQALVLAYLARQRTGVPVHRWDVD</sequence>